<accession>A0ABR4PPV6</accession>
<evidence type="ECO:0000256" key="8">
    <source>
        <dbReference type="SAM" id="MobiDB-lite"/>
    </source>
</evidence>
<dbReference type="Proteomes" id="UP001629113">
    <property type="component" value="Unassembled WGS sequence"/>
</dbReference>
<evidence type="ECO:0000313" key="10">
    <source>
        <dbReference type="EMBL" id="KAL3424926.1"/>
    </source>
</evidence>
<dbReference type="PROSITE" id="PS50048">
    <property type="entry name" value="ZN2_CY6_FUNGAL_2"/>
    <property type="match status" value="1"/>
</dbReference>
<evidence type="ECO:0000256" key="3">
    <source>
        <dbReference type="ARBA" id="ARBA00022833"/>
    </source>
</evidence>
<comment type="caution">
    <text evidence="10">The sequence shown here is derived from an EMBL/GenBank/DDBJ whole genome shotgun (WGS) entry which is preliminary data.</text>
</comment>
<evidence type="ECO:0000313" key="11">
    <source>
        <dbReference type="Proteomes" id="UP001629113"/>
    </source>
</evidence>
<comment type="subcellular location">
    <subcellularLocation>
        <location evidence="1">Nucleus</location>
    </subcellularLocation>
</comment>
<dbReference type="InterPro" id="IPR051615">
    <property type="entry name" value="Transcr_Regulatory_Elem"/>
</dbReference>
<evidence type="ECO:0000256" key="7">
    <source>
        <dbReference type="ARBA" id="ARBA00023242"/>
    </source>
</evidence>
<dbReference type="InterPro" id="IPR036864">
    <property type="entry name" value="Zn2-C6_fun-type_DNA-bd_sf"/>
</dbReference>
<keyword evidence="3" id="KW-0862">Zinc</keyword>
<dbReference type="Pfam" id="PF04082">
    <property type="entry name" value="Fungal_trans"/>
    <property type="match status" value="1"/>
</dbReference>
<dbReference type="Gene3D" id="4.10.240.10">
    <property type="entry name" value="Zn(2)-C6 fungal-type DNA-binding domain"/>
    <property type="match status" value="1"/>
</dbReference>
<feature type="region of interest" description="Disordered" evidence="8">
    <location>
        <begin position="1"/>
        <end position="20"/>
    </location>
</feature>
<gene>
    <name evidence="10" type="ORF">PVAG01_04207</name>
</gene>
<dbReference type="PANTHER" id="PTHR31313">
    <property type="entry name" value="TY1 ENHANCER ACTIVATOR"/>
    <property type="match status" value="1"/>
</dbReference>
<evidence type="ECO:0000256" key="5">
    <source>
        <dbReference type="ARBA" id="ARBA00023125"/>
    </source>
</evidence>
<feature type="domain" description="Zn(2)-C6 fungal-type" evidence="9">
    <location>
        <begin position="26"/>
        <end position="55"/>
    </location>
</feature>
<evidence type="ECO:0000256" key="6">
    <source>
        <dbReference type="ARBA" id="ARBA00023163"/>
    </source>
</evidence>
<evidence type="ECO:0000259" key="9">
    <source>
        <dbReference type="PROSITE" id="PS50048"/>
    </source>
</evidence>
<feature type="compositionally biased region" description="Polar residues" evidence="8">
    <location>
        <begin position="629"/>
        <end position="640"/>
    </location>
</feature>
<evidence type="ECO:0000256" key="4">
    <source>
        <dbReference type="ARBA" id="ARBA00023015"/>
    </source>
</evidence>
<dbReference type="SMART" id="SM00906">
    <property type="entry name" value="Fungal_trans"/>
    <property type="match status" value="1"/>
</dbReference>
<keyword evidence="6" id="KW-0804">Transcription</keyword>
<dbReference type="SUPFAM" id="SSF57701">
    <property type="entry name" value="Zn2/Cys6 DNA-binding domain"/>
    <property type="match status" value="1"/>
</dbReference>
<keyword evidence="4" id="KW-0805">Transcription regulation</keyword>
<protein>
    <recommendedName>
        <fullName evidence="9">Zn(2)-C6 fungal-type domain-containing protein</fullName>
    </recommendedName>
</protein>
<keyword evidence="7" id="KW-0539">Nucleus</keyword>
<dbReference type="CDD" id="cd00067">
    <property type="entry name" value="GAL4"/>
    <property type="match status" value="1"/>
</dbReference>
<dbReference type="EMBL" id="JBFCZG010000003">
    <property type="protein sequence ID" value="KAL3424926.1"/>
    <property type="molecule type" value="Genomic_DNA"/>
</dbReference>
<evidence type="ECO:0000256" key="1">
    <source>
        <dbReference type="ARBA" id="ARBA00004123"/>
    </source>
</evidence>
<dbReference type="InterPro" id="IPR007219">
    <property type="entry name" value="XnlR_reg_dom"/>
</dbReference>
<proteinExistence type="predicted"/>
<keyword evidence="5" id="KW-0238">DNA-binding</keyword>
<sequence>MSLPAPPPKEKSSVAQAARRKNTTKACEECRRRRAKCNGQQPCLRCVARAADCHYAVEPDGRRPAPRSYVDLLRNRITNLERTLLANGIDVDENGSQIRSTKENLDEVSTADSDSNTELCTKFEGALTLEESLNFDQDGEIRYFGPASGRLEFRREKGEAFQAKQIIDKTDLGPLERPKALSCETNVLSSKLEFGEPSEELKEHLLQLYFRWEQPWCPVVNETIFRDSEQSDGKYHSPLLLNCILAIGSRYSDRVEVRSEVDDPNTAGQPFMRKAEALLQVELKYPGITTIQSMAIIGVMYVAVGCDAAGWLYHGMANRLALDMGLNLDASSLKGATLLPLKDIILRRQVYWALYCIDKLSASYTGRVCTMLDCQGIVELPKFAELNNNCLSEDESHIRFRCALITTCRMLEKILTSLYAPKPLLSRARRGKFLEEMLLELRTWLYDLPSDFRVDRTSGSEILPQAYILQMVYHTSLILLMKPFLTPQNSASTEPASQEYEDGISKKACIQCYESAREISDIARRYQQRFGSFRRSPITSTHCTLSAALILLQVRKASAGQNDNSPDYHIERCLRVLHELSTSWRPAKKMYDNLITISGPRTNQKRTQEHSQEEPALENQLQRPEEETPSVQSTIATSDQEGSDCFIPGTERFLNQNSHNPGMDYDWSNEALSQPFFANDFDFMFDTLPTDYESFESLHRNQLDERW</sequence>
<organism evidence="10 11">
    <name type="scientific">Phlyctema vagabunda</name>
    <dbReference type="NCBI Taxonomy" id="108571"/>
    <lineage>
        <taxon>Eukaryota</taxon>
        <taxon>Fungi</taxon>
        <taxon>Dikarya</taxon>
        <taxon>Ascomycota</taxon>
        <taxon>Pezizomycotina</taxon>
        <taxon>Leotiomycetes</taxon>
        <taxon>Helotiales</taxon>
        <taxon>Dermateaceae</taxon>
        <taxon>Phlyctema</taxon>
    </lineage>
</organism>
<feature type="region of interest" description="Disordered" evidence="8">
    <location>
        <begin position="599"/>
        <end position="643"/>
    </location>
</feature>
<keyword evidence="11" id="KW-1185">Reference proteome</keyword>
<evidence type="ECO:0000256" key="2">
    <source>
        <dbReference type="ARBA" id="ARBA00022723"/>
    </source>
</evidence>
<dbReference type="PROSITE" id="PS00463">
    <property type="entry name" value="ZN2_CY6_FUNGAL_1"/>
    <property type="match status" value="1"/>
</dbReference>
<dbReference type="SMART" id="SM00066">
    <property type="entry name" value="GAL4"/>
    <property type="match status" value="1"/>
</dbReference>
<dbReference type="Pfam" id="PF00172">
    <property type="entry name" value="Zn_clus"/>
    <property type="match status" value="1"/>
</dbReference>
<reference evidence="10 11" key="1">
    <citation type="submission" date="2024-06" db="EMBL/GenBank/DDBJ databases">
        <title>Complete genome of Phlyctema vagabunda strain 19-DSS-EL-015.</title>
        <authorList>
            <person name="Fiorenzani C."/>
        </authorList>
    </citation>
    <scope>NUCLEOTIDE SEQUENCE [LARGE SCALE GENOMIC DNA]</scope>
    <source>
        <strain evidence="10 11">19-DSS-EL-015</strain>
    </source>
</reference>
<name>A0ABR4PPV6_9HELO</name>
<dbReference type="PANTHER" id="PTHR31313:SF83">
    <property type="entry name" value="ZN(II)2CYS6 TRANSCRIPTION FACTOR (EUROFUNG)"/>
    <property type="match status" value="1"/>
</dbReference>
<dbReference type="InterPro" id="IPR001138">
    <property type="entry name" value="Zn2Cys6_DnaBD"/>
</dbReference>
<dbReference type="CDD" id="cd12148">
    <property type="entry name" value="fungal_TF_MHR"/>
    <property type="match status" value="1"/>
</dbReference>
<keyword evidence="2" id="KW-0479">Metal-binding</keyword>